<protein>
    <submittedName>
        <fullName evidence="2">Beta-lactamase domain protein</fullName>
    </submittedName>
</protein>
<gene>
    <name evidence="2" type="ORF">HHUB_1956</name>
</gene>
<proteinExistence type="predicted"/>
<reference evidence="3" key="1">
    <citation type="journal article" date="2016" name="Environ. Microbiol.">
        <title>The complete genome of a viable archaeum isolated from 123-million-year-old rock salt.</title>
        <authorList>
            <person name="Jaakkola S.T."/>
            <person name="Pfeiffer F."/>
            <person name="Ravantti J.J."/>
            <person name="Guo Q."/>
            <person name="Liu Y."/>
            <person name="Chen X."/>
            <person name="Ma H."/>
            <person name="Yang C."/>
            <person name="Oksanen H.M."/>
            <person name="Bamford D.H."/>
        </authorList>
    </citation>
    <scope>NUCLEOTIDE SEQUENCE</scope>
    <source>
        <strain evidence="3">JI20-1</strain>
    </source>
</reference>
<dbReference type="RefSeq" id="WP_082687167.1">
    <property type="nucleotide sequence ID" value="NZ_CEML01000002.1"/>
</dbReference>
<accession>A0A0U5GZB9</accession>
<evidence type="ECO:0000259" key="1">
    <source>
        <dbReference type="SMART" id="SM00849"/>
    </source>
</evidence>
<dbReference type="Gene3D" id="3.60.15.10">
    <property type="entry name" value="Ribonuclease Z/Hydroxyacylglutathione hydrolase-like"/>
    <property type="match status" value="1"/>
</dbReference>
<keyword evidence="3" id="KW-1185">Reference proteome</keyword>
<dbReference type="OrthoDB" id="205181at2157"/>
<dbReference type="KEGG" id="hhb:Hhub_1956"/>
<dbReference type="AlphaFoldDB" id="A0A0U5GZB9"/>
<dbReference type="STRING" id="1407499.HHUB_1956"/>
<dbReference type="PANTHER" id="PTHR23131:SF4">
    <property type="entry name" value="METALLO-BETA-LACTAMASE SUPERFAMILY POTEIN"/>
    <property type="match status" value="1"/>
</dbReference>
<feature type="domain" description="Metallo-beta-lactamase" evidence="1">
    <location>
        <begin position="14"/>
        <end position="232"/>
    </location>
</feature>
<sequence length="315" mass="33711">MHHIQLSNAAFEGRNSVYLLGDGDAAAPTTLVDTGVATPDVEAELRAALDARGVAFADVDRVLLTHWHHDHAGLAGAVQNESGAAVFVHEADADLVAQRGSAREDLRDAQEAALHDWGLPEKEREGLLAFNDEHSDLAGEPADVTEVSDGDTVALGPFEAEVVHLPGHAAGLVAYAVEREGRREAFVGDAILPKYTPNVGGADVRVERPLARYLDSLERVQSLNLDRAWPGHRGPIFAPSERARDIAAHHEERTARVERAVTDLAPATAWEVSAELFGSLSGIHVLHGPGEAYAHLDHLVREGAVERTPDGYAPA</sequence>
<dbReference type="InterPro" id="IPR050662">
    <property type="entry name" value="Sec-metab_biosynth-thioest"/>
</dbReference>
<dbReference type="PANTHER" id="PTHR23131">
    <property type="entry name" value="ENDORIBONUCLEASE LACTB2"/>
    <property type="match status" value="1"/>
</dbReference>
<dbReference type="Pfam" id="PF00753">
    <property type="entry name" value="Lactamase_B"/>
    <property type="match status" value="1"/>
</dbReference>
<dbReference type="InterPro" id="IPR001279">
    <property type="entry name" value="Metallo-B-lactamas"/>
</dbReference>
<dbReference type="EMBL" id="LN831302">
    <property type="protein sequence ID" value="CQH53363.1"/>
    <property type="molecule type" value="Genomic_DNA"/>
</dbReference>
<dbReference type="GeneID" id="26658627"/>
<evidence type="ECO:0000313" key="2">
    <source>
        <dbReference type="EMBL" id="CQH53363.1"/>
    </source>
</evidence>
<evidence type="ECO:0000313" key="3">
    <source>
        <dbReference type="Proteomes" id="UP000066737"/>
    </source>
</evidence>
<dbReference type="SUPFAM" id="SSF56281">
    <property type="entry name" value="Metallo-hydrolase/oxidoreductase"/>
    <property type="match status" value="1"/>
</dbReference>
<dbReference type="Gene3D" id="1.10.10.10">
    <property type="entry name" value="Winged helix-like DNA-binding domain superfamily/Winged helix DNA-binding domain"/>
    <property type="match status" value="1"/>
</dbReference>
<dbReference type="InterPro" id="IPR036866">
    <property type="entry name" value="RibonucZ/Hydroxyglut_hydro"/>
</dbReference>
<dbReference type="InterPro" id="IPR036388">
    <property type="entry name" value="WH-like_DNA-bd_sf"/>
</dbReference>
<dbReference type="Proteomes" id="UP000066737">
    <property type="component" value="Chromosome I"/>
</dbReference>
<dbReference type="SMART" id="SM00849">
    <property type="entry name" value="Lactamase_B"/>
    <property type="match status" value="1"/>
</dbReference>
<name>A0A0U5GZB9_9EURY</name>
<organism evidence="2 3">
    <name type="scientific">Halobacterium hubeiense</name>
    <dbReference type="NCBI Taxonomy" id="1407499"/>
    <lineage>
        <taxon>Archaea</taxon>
        <taxon>Methanobacteriati</taxon>
        <taxon>Methanobacteriota</taxon>
        <taxon>Stenosarchaea group</taxon>
        <taxon>Halobacteria</taxon>
        <taxon>Halobacteriales</taxon>
        <taxon>Halobacteriaceae</taxon>
        <taxon>Halobacterium</taxon>
    </lineage>
</organism>
<dbReference type="CDD" id="cd07725">
    <property type="entry name" value="TTHA1429-like_MBL-fold"/>
    <property type="match status" value="1"/>
</dbReference>